<evidence type="ECO:0000313" key="3">
    <source>
        <dbReference type="Proteomes" id="UP000799779"/>
    </source>
</evidence>
<organism evidence="2 3">
    <name type="scientific">Amniculicola lignicola CBS 123094</name>
    <dbReference type="NCBI Taxonomy" id="1392246"/>
    <lineage>
        <taxon>Eukaryota</taxon>
        <taxon>Fungi</taxon>
        <taxon>Dikarya</taxon>
        <taxon>Ascomycota</taxon>
        <taxon>Pezizomycotina</taxon>
        <taxon>Dothideomycetes</taxon>
        <taxon>Pleosporomycetidae</taxon>
        <taxon>Pleosporales</taxon>
        <taxon>Amniculicolaceae</taxon>
        <taxon>Amniculicola</taxon>
    </lineage>
</organism>
<proteinExistence type="predicted"/>
<gene>
    <name evidence="2" type="ORF">P154DRAFT_350258</name>
</gene>
<evidence type="ECO:0000256" key="1">
    <source>
        <dbReference type="SAM" id="SignalP"/>
    </source>
</evidence>
<name>A0A6A5W4Z3_9PLEO</name>
<keyword evidence="3" id="KW-1185">Reference proteome</keyword>
<reference evidence="2" key="1">
    <citation type="journal article" date="2020" name="Stud. Mycol.">
        <title>101 Dothideomycetes genomes: a test case for predicting lifestyles and emergence of pathogens.</title>
        <authorList>
            <person name="Haridas S."/>
            <person name="Albert R."/>
            <person name="Binder M."/>
            <person name="Bloem J."/>
            <person name="Labutti K."/>
            <person name="Salamov A."/>
            <person name="Andreopoulos B."/>
            <person name="Baker S."/>
            <person name="Barry K."/>
            <person name="Bills G."/>
            <person name="Bluhm B."/>
            <person name="Cannon C."/>
            <person name="Castanera R."/>
            <person name="Culley D."/>
            <person name="Daum C."/>
            <person name="Ezra D."/>
            <person name="Gonzalez J."/>
            <person name="Henrissat B."/>
            <person name="Kuo A."/>
            <person name="Liang C."/>
            <person name="Lipzen A."/>
            <person name="Lutzoni F."/>
            <person name="Magnuson J."/>
            <person name="Mondo S."/>
            <person name="Nolan M."/>
            <person name="Ohm R."/>
            <person name="Pangilinan J."/>
            <person name="Park H.-J."/>
            <person name="Ramirez L."/>
            <person name="Alfaro M."/>
            <person name="Sun H."/>
            <person name="Tritt A."/>
            <person name="Yoshinaga Y."/>
            <person name="Zwiers L.-H."/>
            <person name="Turgeon B."/>
            <person name="Goodwin S."/>
            <person name="Spatafora J."/>
            <person name="Crous P."/>
            <person name="Grigoriev I."/>
        </authorList>
    </citation>
    <scope>NUCLEOTIDE SEQUENCE</scope>
    <source>
        <strain evidence="2">CBS 123094</strain>
    </source>
</reference>
<dbReference type="EMBL" id="ML977644">
    <property type="protein sequence ID" value="KAF1995171.1"/>
    <property type="molecule type" value="Genomic_DNA"/>
</dbReference>
<protein>
    <submittedName>
        <fullName evidence="2">Uncharacterized protein</fullName>
    </submittedName>
</protein>
<feature type="chain" id="PRO_5025428031" evidence="1">
    <location>
        <begin position="19"/>
        <end position="85"/>
    </location>
</feature>
<dbReference type="OrthoDB" id="4652467at2759"/>
<feature type="signal peptide" evidence="1">
    <location>
        <begin position="1"/>
        <end position="18"/>
    </location>
</feature>
<sequence>MQFSIPTIVAFVASLASAAPSPQQGGAFVAVGNKYSGGGCTPQTLIFPDPIFGNGNVCQALDRSGDGAPIVSYLALSATSGCSSK</sequence>
<dbReference type="AlphaFoldDB" id="A0A6A5W4Z3"/>
<evidence type="ECO:0000313" key="2">
    <source>
        <dbReference type="EMBL" id="KAF1995171.1"/>
    </source>
</evidence>
<dbReference type="Proteomes" id="UP000799779">
    <property type="component" value="Unassembled WGS sequence"/>
</dbReference>
<keyword evidence="1" id="KW-0732">Signal</keyword>
<accession>A0A6A5W4Z3</accession>